<feature type="region of interest" description="Disordered" evidence="1">
    <location>
        <begin position="19"/>
        <end position="90"/>
    </location>
</feature>
<comment type="caution">
    <text evidence="2">The sequence shown here is derived from an EMBL/GenBank/DDBJ whole genome shotgun (WGS) entry which is preliminary data.</text>
</comment>
<evidence type="ECO:0000313" key="2">
    <source>
        <dbReference type="EMBL" id="KAJ7367398.1"/>
    </source>
</evidence>
<accession>A0A9W9YTK6</accession>
<evidence type="ECO:0000313" key="3">
    <source>
        <dbReference type="Proteomes" id="UP001163046"/>
    </source>
</evidence>
<proteinExistence type="predicted"/>
<gene>
    <name evidence="2" type="ORF">OS493_040673</name>
</gene>
<dbReference type="EMBL" id="MU827291">
    <property type="protein sequence ID" value="KAJ7367398.1"/>
    <property type="molecule type" value="Genomic_DNA"/>
</dbReference>
<protein>
    <submittedName>
        <fullName evidence="2">Uncharacterized protein</fullName>
    </submittedName>
</protein>
<evidence type="ECO:0000256" key="1">
    <source>
        <dbReference type="SAM" id="MobiDB-lite"/>
    </source>
</evidence>
<organism evidence="2 3">
    <name type="scientific">Desmophyllum pertusum</name>
    <dbReference type="NCBI Taxonomy" id="174260"/>
    <lineage>
        <taxon>Eukaryota</taxon>
        <taxon>Metazoa</taxon>
        <taxon>Cnidaria</taxon>
        <taxon>Anthozoa</taxon>
        <taxon>Hexacorallia</taxon>
        <taxon>Scleractinia</taxon>
        <taxon>Caryophylliina</taxon>
        <taxon>Caryophylliidae</taxon>
        <taxon>Desmophyllum</taxon>
    </lineage>
</organism>
<dbReference type="Proteomes" id="UP001163046">
    <property type="component" value="Unassembled WGS sequence"/>
</dbReference>
<reference evidence="2" key="1">
    <citation type="submission" date="2023-01" db="EMBL/GenBank/DDBJ databases">
        <title>Genome assembly of the deep-sea coral Lophelia pertusa.</title>
        <authorList>
            <person name="Herrera S."/>
            <person name="Cordes E."/>
        </authorList>
    </citation>
    <scope>NUCLEOTIDE SEQUENCE</scope>
    <source>
        <strain evidence="2">USNM1676648</strain>
        <tissue evidence="2">Polyp</tissue>
    </source>
</reference>
<keyword evidence="3" id="KW-1185">Reference proteome</keyword>
<name>A0A9W9YTK6_9CNID</name>
<sequence length="97" mass="10408">MLSLLILPADHLVLCRKQQQRQTKWQHRQPELQPFRGNPRYPREPGPAGPTGVAGLPGPRGCTENKGEVGKAGSQGAPGPQGPTGIGMGSNWKQCVF</sequence>
<dbReference type="AlphaFoldDB" id="A0A9W9YTK6"/>